<evidence type="ECO:0000313" key="5">
    <source>
        <dbReference type="EMBL" id="EXJ09798.1"/>
    </source>
</evidence>
<evidence type="ECO:0000256" key="3">
    <source>
        <dbReference type="SAM" id="Coils"/>
    </source>
</evidence>
<dbReference type="AlphaFoldDB" id="W9URE8"/>
<dbReference type="InterPro" id="IPR000160">
    <property type="entry name" value="GGDEF_dom"/>
</dbReference>
<dbReference type="SUPFAM" id="SSF55073">
    <property type="entry name" value="Nucleotide cyclase"/>
    <property type="match status" value="1"/>
</dbReference>
<dbReference type="PANTHER" id="PTHR45138:SF2">
    <property type="entry name" value="DIGUANYLATE CYCLASE VDCA"/>
    <property type="match status" value="1"/>
</dbReference>
<dbReference type="GO" id="GO:0043709">
    <property type="term" value="P:cell adhesion involved in single-species biofilm formation"/>
    <property type="evidence" value="ECO:0007669"/>
    <property type="project" value="TreeGrafter"/>
</dbReference>
<evidence type="ECO:0000259" key="4">
    <source>
        <dbReference type="PROSITE" id="PS50887"/>
    </source>
</evidence>
<dbReference type="PROSITE" id="PS50887">
    <property type="entry name" value="GGDEF"/>
    <property type="match status" value="1"/>
</dbReference>
<protein>
    <recommendedName>
        <fullName evidence="2">diguanylate cyclase</fullName>
        <ecNumber evidence="2">2.7.7.65</ecNumber>
    </recommendedName>
</protein>
<accession>W9URE8</accession>
<dbReference type="InterPro" id="IPR043128">
    <property type="entry name" value="Rev_trsase/Diguanyl_cyclase"/>
</dbReference>
<dbReference type="SMART" id="SM00267">
    <property type="entry name" value="GGDEF"/>
    <property type="match status" value="1"/>
</dbReference>
<dbReference type="PANTHER" id="PTHR45138">
    <property type="entry name" value="REGULATORY COMPONENTS OF SENSORY TRANSDUCTION SYSTEM"/>
    <property type="match status" value="1"/>
</dbReference>
<dbReference type="InterPro" id="IPR050469">
    <property type="entry name" value="Diguanylate_Cyclase"/>
</dbReference>
<dbReference type="GO" id="GO:1902201">
    <property type="term" value="P:negative regulation of bacterial-type flagellum-dependent cell motility"/>
    <property type="evidence" value="ECO:0007669"/>
    <property type="project" value="TreeGrafter"/>
</dbReference>
<proteinExistence type="predicted"/>
<feature type="coiled-coil region" evidence="3">
    <location>
        <begin position="148"/>
        <end position="175"/>
    </location>
</feature>
<evidence type="ECO:0000313" key="6">
    <source>
        <dbReference type="Proteomes" id="UP000019464"/>
    </source>
</evidence>
<keyword evidence="5" id="KW-0548">Nucleotidyltransferase</keyword>
<comment type="cofactor">
    <cofactor evidence="1">
        <name>Mg(2+)</name>
        <dbReference type="ChEBI" id="CHEBI:18420"/>
    </cofactor>
</comment>
<dbReference type="EMBL" id="AONB01000020">
    <property type="protein sequence ID" value="EXJ09798.1"/>
    <property type="molecule type" value="Genomic_DNA"/>
</dbReference>
<dbReference type="Gene3D" id="3.30.70.270">
    <property type="match status" value="1"/>
</dbReference>
<dbReference type="Pfam" id="PF00990">
    <property type="entry name" value="GGDEF"/>
    <property type="match status" value="1"/>
</dbReference>
<reference evidence="6" key="1">
    <citation type="submission" date="2012-11" db="EMBL/GenBank/DDBJ databases">
        <authorList>
            <person name="Singh A."/>
            <person name="Pinnaka A.K."/>
            <person name="Vaidya B."/>
        </authorList>
    </citation>
    <scope>NUCLEOTIDE SEQUENCE [LARGE SCALE GENOMIC DNA]</scope>
    <source>
        <strain evidence="6">AK23</strain>
    </source>
</reference>
<keyword evidence="5" id="KW-0808">Transferase</keyword>
<dbReference type="GO" id="GO:0005886">
    <property type="term" value="C:plasma membrane"/>
    <property type="evidence" value="ECO:0007669"/>
    <property type="project" value="TreeGrafter"/>
</dbReference>
<dbReference type="FunFam" id="3.30.70.270:FF:000001">
    <property type="entry name" value="Diguanylate cyclase domain protein"/>
    <property type="match status" value="1"/>
</dbReference>
<keyword evidence="3" id="KW-0175">Coiled coil</keyword>
<gene>
    <name evidence="5" type="primary">dosC_3</name>
    <name evidence="5" type="ORF">D791_03293</name>
</gene>
<evidence type="ECO:0000256" key="1">
    <source>
        <dbReference type="ARBA" id="ARBA00001946"/>
    </source>
</evidence>
<feature type="domain" description="GGDEF" evidence="4">
    <location>
        <begin position="204"/>
        <end position="337"/>
    </location>
</feature>
<dbReference type="Proteomes" id="UP000019464">
    <property type="component" value="Unassembled WGS sequence"/>
</dbReference>
<dbReference type="RefSeq" id="WP_036513313.1">
    <property type="nucleotide sequence ID" value="NZ_AONB01000020.1"/>
</dbReference>
<dbReference type="OrthoDB" id="9812260at2"/>
<comment type="caution">
    <text evidence="5">The sequence shown here is derived from an EMBL/GenBank/DDBJ whole genome shotgun (WGS) entry which is preliminary data.</text>
</comment>
<evidence type="ECO:0000256" key="2">
    <source>
        <dbReference type="ARBA" id="ARBA00012528"/>
    </source>
</evidence>
<sequence>MQYSDNSQQAAEYLRQAVPLMVKYKIPPHPLNYALWYTYVTHKLPRLNQELDQTIQKYGTCPAGLETKLFRSHLISQELGETEKLQAALISVATGLNHSAELAVASTHDFTQLLQESLHALHEADEAPALESIAQSLYSHTVKVSEATSHFQQRISDAQKEIKRLQDELTATRQDVYTDALTHLYNRRFFDETLTRVCNSTPKPLLALIMLDIDHFKKLNDTYGHMLGDKVLQCLGQIIKDECHESADGVRFGGEEFVILIYEHNQENALALAERIRHKIQAIRVKHKATNSTISSITASFGITLQQAFDVPERMLERVDQALYQAKNTGRNKVVCI</sequence>
<dbReference type="CDD" id="cd01949">
    <property type="entry name" value="GGDEF"/>
    <property type="match status" value="1"/>
</dbReference>
<dbReference type="EC" id="2.7.7.65" evidence="2"/>
<dbReference type="InterPro" id="IPR029787">
    <property type="entry name" value="Nucleotide_cyclase"/>
</dbReference>
<dbReference type="STRING" id="1229521.D791_03293"/>
<keyword evidence="6" id="KW-1185">Reference proteome</keyword>
<organism evidence="5 6">
    <name type="scientific">Nitrincola nitratireducens</name>
    <dbReference type="NCBI Taxonomy" id="1229521"/>
    <lineage>
        <taxon>Bacteria</taxon>
        <taxon>Pseudomonadati</taxon>
        <taxon>Pseudomonadota</taxon>
        <taxon>Gammaproteobacteria</taxon>
        <taxon>Oceanospirillales</taxon>
        <taxon>Oceanospirillaceae</taxon>
        <taxon>Nitrincola</taxon>
    </lineage>
</organism>
<dbReference type="NCBIfam" id="TIGR00254">
    <property type="entry name" value="GGDEF"/>
    <property type="match status" value="1"/>
</dbReference>
<name>W9URE8_9GAMM</name>
<reference evidence="5 6" key="2">
    <citation type="journal article" date="2015" name="Syst. Appl. Microbiol.">
        <title>Nitrincola nitratireducens sp. nov. isolated from a haloalkaline crater lake.</title>
        <authorList>
            <person name="Singh A."/>
            <person name="Vaidya B."/>
            <person name="Tanuku N.R."/>
            <person name="Pinnaka A.K."/>
        </authorList>
    </citation>
    <scope>NUCLEOTIDE SEQUENCE [LARGE SCALE GENOMIC DNA]</scope>
    <source>
        <strain evidence="5 6">AK23</strain>
    </source>
</reference>
<dbReference type="GO" id="GO:0052621">
    <property type="term" value="F:diguanylate cyclase activity"/>
    <property type="evidence" value="ECO:0007669"/>
    <property type="project" value="UniProtKB-EC"/>
</dbReference>